<proteinExistence type="predicted"/>
<organism evidence="2 3">
    <name type="scientific">Daphnia magna</name>
    <dbReference type="NCBI Taxonomy" id="35525"/>
    <lineage>
        <taxon>Eukaryota</taxon>
        <taxon>Metazoa</taxon>
        <taxon>Ecdysozoa</taxon>
        <taxon>Arthropoda</taxon>
        <taxon>Crustacea</taxon>
        <taxon>Branchiopoda</taxon>
        <taxon>Diplostraca</taxon>
        <taxon>Cladocera</taxon>
        <taxon>Anomopoda</taxon>
        <taxon>Daphniidae</taxon>
        <taxon>Daphnia</taxon>
    </lineage>
</organism>
<evidence type="ECO:0000313" key="2">
    <source>
        <dbReference type="EMBL" id="KAK4025009.1"/>
    </source>
</evidence>
<reference evidence="2 3" key="1">
    <citation type="journal article" date="2023" name="Nucleic Acids Res.">
        <title>The hologenome of Daphnia magna reveals possible DNA methylation and microbiome-mediated evolution of the host genome.</title>
        <authorList>
            <person name="Chaturvedi A."/>
            <person name="Li X."/>
            <person name="Dhandapani V."/>
            <person name="Marshall H."/>
            <person name="Kissane S."/>
            <person name="Cuenca-Cambronero M."/>
            <person name="Asole G."/>
            <person name="Calvet F."/>
            <person name="Ruiz-Romero M."/>
            <person name="Marangio P."/>
            <person name="Guigo R."/>
            <person name="Rago D."/>
            <person name="Mirbahai L."/>
            <person name="Eastwood N."/>
            <person name="Colbourne J.K."/>
            <person name="Zhou J."/>
            <person name="Mallon E."/>
            <person name="Orsini L."/>
        </authorList>
    </citation>
    <scope>NUCLEOTIDE SEQUENCE [LARGE SCALE GENOMIC DNA]</scope>
    <source>
        <strain evidence="2">LRV0_1</strain>
    </source>
</reference>
<accession>A0ABR0AIQ4</accession>
<protein>
    <recommendedName>
        <fullName evidence="1">MADF domain-containing protein</fullName>
    </recommendedName>
</protein>
<name>A0ABR0AIQ4_9CRUS</name>
<gene>
    <name evidence="2" type="ORF">OUZ56_010515</name>
</gene>
<dbReference type="Proteomes" id="UP001234178">
    <property type="component" value="Unassembled WGS sequence"/>
</dbReference>
<sequence>MKTSVALRFWTEAETFNLIEYVSHFPCLYDSQNAQYKNVLIKTQAKAKIANPNEAFTKWQLLKTRYCHVVNDHVM</sequence>
<dbReference type="InterPro" id="IPR006578">
    <property type="entry name" value="MADF-dom"/>
</dbReference>
<comment type="caution">
    <text evidence="2">The sequence shown here is derived from an EMBL/GenBank/DDBJ whole genome shotgun (WGS) entry which is preliminary data.</text>
</comment>
<evidence type="ECO:0000313" key="3">
    <source>
        <dbReference type="Proteomes" id="UP001234178"/>
    </source>
</evidence>
<keyword evidence="3" id="KW-1185">Reference proteome</keyword>
<dbReference type="Pfam" id="PF10545">
    <property type="entry name" value="MADF_DNA_bdg"/>
    <property type="match status" value="1"/>
</dbReference>
<dbReference type="EMBL" id="JAOYFB010000037">
    <property type="protein sequence ID" value="KAK4025009.1"/>
    <property type="molecule type" value="Genomic_DNA"/>
</dbReference>
<feature type="domain" description="MADF" evidence="1">
    <location>
        <begin position="18"/>
        <end position="67"/>
    </location>
</feature>
<evidence type="ECO:0000259" key="1">
    <source>
        <dbReference type="Pfam" id="PF10545"/>
    </source>
</evidence>